<proteinExistence type="predicted"/>
<feature type="region of interest" description="Disordered" evidence="1">
    <location>
        <begin position="57"/>
        <end position="76"/>
    </location>
</feature>
<feature type="region of interest" description="Disordered" evidence="1">
    <location>
        <begin position="145"/>
        <end position="283"/>
    </location>
</feature>
<comment type="caution">
    <text evidence="2">The sequence shown here is derived from an EMBL/GenBank/DDBJ whole genome shotgun (WGS) entry which is preliminary data.</text>
</comment>
<feature type="compositionally biased region" description="Basic and acidic residues" evidence="1">
    <location>
        <begin position="213"/>
        <end position="224"/>
    </location>
</feature>
<feature type="compositionally biased region" description="Acidic residues" evidence="1">
    <location>
        <begin position="318"/>
        <end position="333"/>
    </location>
</feature>
<dbReference type="AlphaFoldDB" id="A0A640KCN4"/>
<dbReference type="Proteomes" id="UP000419144">
    <property type="component" value="Unassembled WGS sequence"/>
</dbReference>
<feature type="compositionally biased region" description="Basic and acidic residues" evidence="1">
    <location>
        <begin position="380"/>
        <end position="389"/>
    </location>
</feature>
<dbReference type="VEuPathDB" id="TriTrypDB:LtaPh_1610500"/>
<feature type="compositionally biased region" description="Basic and acidic residues" evidence="1">
    <location>
        <begin position="165"/>
        <end position="177"/>
    </location>
</feature>
<sequence length="584" mass="64184">MAQNTTLLQALTQPTRYRHRVQPQFESFKLDDPDYMKYNLDAYFPHHPDNDAAATHRTELRPTGPDNRGSTAPAAVQSRMAPQPLGLENAAPPSPPRKYSGPRCTESCKMDCDWQPQCKELMTQTAPVLRGAGCSDEAEEWATSLSGHHGAHERYDNDDSAGGAYDHEAYDDGKCPPERPSPQHLKGQPHERVSCAPQETRNSSRRSSTFNTEPEREKRRREEAPLAGKPCRSSASNSQVLSADGGSRRRSALSGGGNSATDDFHEEYGPNAGEGGVESSRLQRFQVPLPVMAQDYGRPHAVSANRGTSGISGNSQEGEVDEGEGFEDGDALYEDGREEWGDVLNEWEDGDDGGAAAVRAHDLYANDGERCMDTRGSAYHSRDGADAENKSSYLKPPPPTSKGHGPQPSPRALFPPEAPVSPSQHLYQRPTRRIQRQAGDVEALQPSRKTSQQPWPVEREVDRPSMRDKKTRSNKHNPRAFRNRTTHTWVSTNTTTTVVLPPATVQLVPMSPFAMAEARHLVDHRWAAAVLPPASPYSVSSQSMPGYQLRHSQMEVLEDNGRSSFSGRKPIGNSLPCLPSSNTV</sequence>
<feature type="compositionally biased region" description="Polar residues" evidence="1">
    <location>
        <begin position="305"/>
        <end position="316"/>
    </location>
</feature>
<feature type="compositionally biased region" description="Basic and acidic residues" evidence="1">
    <location>
        <begin position="363"/>
        <end position="373"/>
    </location>
</feature>
<evidence type="ECO:0000313" key="2">
    <source>
        <dbReference type="EMBL" id="GET87466.1"/>
    </source>
</evidence>
<feature type="region of interest" description="Disordered" evidence="1">
    <location>
        <begin position="363"/>
        <end position="479"/>
    </location>
</feature>
<name>A0A640KCN4_LEITA</name>
<feature type="region of interest" description="Disordered" evidence="1">
    <location>
        <begin position="559"/>
        <end position="584"/>
    </location>
</feature>
<organism evidence="2 3">
    <name type="scientific">Leishmania tarentolae</name>
    <name type="common">Sauroleishmania tarentolae</name>
    <dbReference type="NCBI Taxonomy" id="5689"/>
    <lineage>
        <taxon>Eukaryota</taxon>
        <taxon>Discoba</taxon>
        <taxon>Euglenozoa</taxon>
        <taxon>Kinetoplastea</taxon>
        <taxon>Metakinetoplastina</taxon>
        <taxon>Trypanosomatida</taxon>
        <taxon>Trypanosomatidae</taxon>
        <taxon>Leishmaniinae</taxon>
        <taxon>Leishmania</taxon>
        <taxon>lizard Leishmania</taxon>
    </lineage>
</organism>
<gene>
    <name evidence="2" type="ORF">LtaPh_1610500</name>
</gene>
<evidence type="ECO:0000313" key="3">
    <source>
        <dbReference type="Proteomes" id="UP000419144"/>
    </source>
</evidence>
<reference evidence="2" key="1">
    <citation type="submission" date="2019-11" db="EMBL/GenBank/DDBJ databases">
        <title>Leishmania tarentolae CDS.</title>
        <authorList>
            <person name="Goto Y."/>
            <person name="Yamagishi J."/>
        </authorList>
    </citation>
    <scope>NUCLEOTIDE SEQUENCE [LARGE SCALE GENOMIC DNA]</scope>
    <source>
        <strain evidence="2">Parrot Tar II</strain>
    </source>
</reference>
<accession>A0A640KCN4</accession>
<protein>
    <submittedName>
        <fullName evidence="2">Uncharacterized protein</fullName>
    </submittedName>
</protein>
<evidence type="ECO:0000256" key="1">
    <source>
        <dbReference type="SAM" id="MobiDB-lite"/>
    </source>
</evidence>
<dbReference type="EMBL" id="BLBS01000020">
    <property type="protein sequence ID" value="GET87466.1"/>
    <property type="molecule type" value="Genomic_DNA"/>
</dbReference>
<feature type="compositionally biased region" description="Basic residues" evidence="1">
    <location>
        <begin position="469"/>
        <end position="479"/>
    </location>
</feature>
<keyword evidence="3" id="KW-1185">Reference proteome</keyword>
<feature type="compositionally biased region" description="Basic and acidic residues" evidence="1">
    <location>
        <begin position="457"/>
        <end position="468"/>
    </location>
</feature>
<feature type="region of interest" description="Disordered" evidence="1">
    <location>
        <begin position="300"/>
        <end position="336"/>
    </location>
</feature>
<dbReference type="OrthoDB" id="267068at2759"/>